<dbReference type="PANTHER" id="PTHR33375:SF1">
    <property type="entry name" value="CHROMOSOME-PARTITIONING PROTEIN PARB-RELATED"/>
    <property type="match status" value="1"/>
</dbReference>
<dbReference type="GO" id="GO:0007059">
    <property type="term" value="P:chromosome segregation"/>
    <property type="evidence" value="ECO:0007669"/>
    <property type="project" value="UniProtKB-KW"/>
</dbReference>
<organism evidence="4 5">
    <name type="scientific">Roseomonas gilardii</name>
    <dbReference type="NCBI Taxonomy" id="257708"/>
    <lineage>
        <taxon>Bacteria</taxon>
        <taxon>Pseudomonadati</taxon>
        <taxon>Pseudomonadota</taxon>
        <taxon>Alphaproteobacteria</taxon>
        <taxon>Acetobacterales</taxon>
        <taxon>Roseomonadaceae</taxon>
        <taxon>Roseomonas</taxon>
    </lineage>
</organism>
<dbReference type="eggNOG" id="COG1475">
    <property type="taxonomic scope" value="Bacteria"/>
</dbReference>
<dbReference type="InterPro" id="IPR036086">
    <property type="entry name" value="ParB/Sulfiredoxin_sf"/>
</dbReference>
<dbReference type="InterPro" id="IPR004437">
    <property type="entry name" value="ParB/RepB/Spo0J"/>
</dbReference>
<dbReference type="AlphaFoldDB" id="A0A1L7AM27"/>
<accession>A0A1L7AM27</accession>
<dbReference type="Proteomes" id="UP000185494">
    <property type="component" value="Chromosome 2"/>
</dbReference>
<dbReference type="GO" id="GO:0003677">
    <property type="term" value="F:DNA binding"/>
    <property type="evidence" value="ECO:0007669"/>
    <property type="project" value="InterPro"/>
</dbReference>
<dbReference type="InterPro" id="IPR041468">
    <property type="entry name" value="HTH_ParB/Spo0J"/>
</dbReference>
<dbReference type="Pfam" id="PF02195">
    <property type="entry name" value="ParB_N"/>
    <property type="match status" value="1"/>
</dbReference>
<dbReference type="STRING" id="257708.RGI145_21170"/>
<dbReference type="Gene3D" id="1.10.10.2830">
    <property type="match status" value="1"/>
</dbReference>
<dbReference type="RefSeq" id="WP_075800533.1">
    <property type="nucleotide sequence ID" value="NZ_CP015584.1"/>
</dbReference>
<gene>
    <name evidence="4" type="ORF">RGI145_21170</name>
</gene>
<dbReference type="Gene3D" id="3.90.1530.30">
    <property type="match status" value="1"/>
</dbReference>
<name>A0A1L7AM27_9PROT</name>
<dbReference type="SUPFAM" id="SSF109709">
    <property type="entry name" value="KorB DNA-binding domain-like"/>
    <property type="match status" value="1"/>
</dbReference>
<evidence type="ECO:0000313" key="5">
    <source>
        <dbReference type="Proteomes" id="UP000185494"/>
    </source>
</evidence>
<dbReference type="SUPFAM" id="SSF110849">
    <property type="entry name" value="ParB/Sulfiredoxin"/>
    <property type="match status" value="1"/>
</dbReference>
<evidence type="ECO:0000256" key="2">
    <source>
        <dbReference type="ARBA" id="ARBA00022829"/>
    </source>
</evidence>
<evidence type="ECO:0000256" key="1">
    <source>
        <dbReference type="ARBA" id="ARBA00006295"/>
    </source>
</evidence>
<sequence length="296" mass="33129">MAVSRKRRPSPLLGAVANSIGEATNSLVTPASRFAHTFEAPLDRVLPDPDQPRKNFDPEGLASLASTMSDQGQLQPILLRRDPERPADWVIVAGERRWRAAKLLRWTSILAIEWKRQDGAGALALLENLQRIDLTPVEEARGIQRLLESQGWTQTRVAEVLGRTKGEVSASLRMLTLPPSFVMDLENGKLDLPRNILVELARLPAGRMRDALIAHAYAGRITVRALRAAKMAHEAPAEAEEPSPRAVRKAPKPVALYRFDKWLQDLVARRRAPSKLERERLVEVQERIAQILSQQD</sequence>
<dbReference type="EMBL" id="CP015584">
    <property type="protein sequence ID" value="APT59823.1"/>
    <property type="molecule type" value="Genomic_DNA"/>
</dbReference>
<reference evidence="4 5" key="1">
    <citation type="submission" date="2016-05" db="EMBL/GenBank/DDBJ databases">
        <title>Complete Genome and Methylome Analysis of Psychrotrophic Bacterial Isolates from Antarctic Lake Untersee.</title>
        <authorList>
            <person name="Fomenkov A."/>
            <person name="Akimov V.N."/>
            <person name="Vasilyeva L.V."/>
            <person name="Andersen D."/>
            <person name="Vincze T."/>
            <person name="Roberts R.J."/>
        </authorList>
    </citation>
    <scope>NUCLEOTIDE SEQUENCE [LARGE SCALE GENOMIC DNA]</scope>
    <source>
        <strain evidence="4 5">U14-5</strain>
    </source>
</reference>
<dbReference type="InterPro" id="IPR003115">
    <property type="entry name" value="ParB_N"/>
</dbReference>
<dbReference type="InterPro" id="IPR050336">
    <property type="entry name" value="Chromosome_partition/occlusion"/>
</dbReference>
<protein>
    <recommendedName>
        <fullName evidence="3">ParB-like N-terminal domain-containing protein</fullName>
    </recommendedName>
</protein>
<evidence type="ECO:0000259" key="3">
    <source>
        <dbReference type="SMART" id="SM00470"/>
    </source>
</evidence>
<dbReference type="Pfam" id="PF17762">
    <property type="entry name" value="HTH_ParB"/>
    <property type="match status" value="1"/>
</dbReference>
<dbReference type="PANTHER" id="PTHR33375">
    <property type="entry name" value="CHROMOSOME-PARTITIONING PROTEIN PARB-RELATED"/>
    <property type="match status" value="1"/>
</dbReference>
<dbReference type="KEGG" id="rgi:RGI145_21170"/>
<comment type="similarity">
    <text evidence="1">Belongs to the ParB family.</text>
</comment>
<evidence type="ECO:0000313" key="4">
    <source>
        <dbReference type="EMBL" id="APT59823.1"/>
    </source>
</evidence>
<dbReference type="NCBIfam" id="TIGR00180">
    <property type="entry name" value="parB_part"/>
    <property type="match status" value="1"/>
</dbReference>
<proteinExistence type="inferred from homology"/>
<dbReference type="GO" id="GO:0005694">
    <property type="term" value="C:chromosome"/>
    <property type="evidence" value="ECO:0007669"/>
    <property type="project" value="TreeGrafter"/>
</dbReference>
<dbReference type="SMART" id="SM00470">
    <property type="entry name" value="ParB"/>
    <property type="match status" value="1"/>
</dbReference>
<keyword evidence="2" id="KW-0159">Chromosome partition</keyword>
<feature type="domain" description="ParB-like N-terminal" evidence="3">
    <location>
        <begin position="38"/>
        <end position="129"/>
    </location>
</feature>